<evidence type="ECO:0000256" key="1">
    <source>
        <dbReference type="SAM" id="MobiDB-lite"/>
    </source>
</evidence>
<evidence type="ECO:0000313" key="2">
    <source>
        <dbReference type="EMBL" id="SUA88684.1"/>
    </source>
</evidence>
<feature type="region of interest" description="Disordered" evidence="1">
    <location>
        <begin position="24"/>
        <end position="58"/>
    </location>
</feature>
<dbReference type="AlphaFoldDB" id="A0AAJ5CYL4"/>
<gene>
    <name evidence="2" type="ORF">NCTC13159_00134</name>
</gene>
<dbReference type="EMBL" id="UGSJ01000001">
    <property type="protein sequence ID" value="SUA88684.1"/>
    <property type="molecule type" value="Genomic_DNA"/>
</dbReference>
<proteinExistence type="predicted"/>
<sequence length="58" mass="6205">MPAVGMSGGNATLELRINPNRFELGEASVGEKQNNEGNSKKNGTQAHARRAIRQGEPD</sequence>
<comment type="caution">
    <text evidence="2">The sequence shown here is derived from an EMBL/GenBank/DDBJ whole genome shotgun (WGS) entry which is preliminary data.</text>
</comment>
<protein>
    <submittedName>
        <fullName evidence="2">Uncharacterized protein</fullName>
    </submittedName>
</protein>
<accession>A0AAJ5CYL4</accession>
<organism evidence="2 3">
    <name type="scientific">Pandoraea pulmonicola</name>
    <dbReference type="NCBI Taxonomy" id="93221"/>
    <lineage>
        <taxon>Bacteria</taxon>
        <taxon>Pseudomonadati</taxon>
        <taxon>Pseudomonadota</taxon>
        <taxon>Betaproteobacteria</taxon>
        <taxon>Burkholderiales</taxon>
        <taxon>Burkholderiaceae</taxon>
        <taxon>Pandoraea</taxon>
    </lineage>
</organism>
<name>A0AAJ5CYL4_PANPU</name>
<feature type="compositionally biased region" description="Polar residues" evidence="1">
    <location>
        <begin position="31"/>
        <end position="45"/>
    </location>
</feature>
<reference evidence="2 3" key="1">
    <citation type="submission" date="2018-06" db="EMBL/GenBank/DDBJ databases">
        <authorList>
            <consortium name="Pathogen Informatics"/>
            <person name="Doyle S."/>
        </authorList>
    </citation>
    <scope>NUCLEOTIDE SEQUENCE [LARGE SCALE GENOMIC DNA]</scope>
    <source>
        <strain evidence="2 3">NCTC13159</strain>
    </source>
</reference>
<dbReference type="RefSeq" id="WP_157118202.1">
    <property type="nucleotide sequence ID" value="NZ_CP010310.2"/>
</dbReference>
<dbReference type="Proteomes" id="UP000254589">
    <property type="component" value="Unassembled WGS sequence"/>
</dbReference>
<evidence type="ECO:0000313" key="3">
    <source>
        <dbReference type="Proteomes" id="UP000254589"/>
    </source>
</evidence>